<evidence type="ECO:0000313" key="19">
    <source>
        <dbReference type="Proteomes" id="UP001497522"/>
    </source>
</evidence>
<evidence type="ECO:0000256" key="13">
    <source>
        <dbReference type="ARBA" id="ARBA00023211"/>
    </source>
</evidence>
<dbReference type="PANTHER" id="PTHR21327">
    <property type="entry name" value="GTP CYCLOHYDROLASE II-RELATED"/>
    <property type="match status" value="1"/>
</dbReference>
<dbReference type="HAMAP" id="MF_00180">
    <property type="entry name" value="RibB"/>
    <property type="match status" value="1"/>
</dbReference>
<keyword evidence="8" id="KW-0547">Nucleotide-binding</keyword>
<keyword evidence="11" id="KW-0460">Magnesium</keyword>
<protein>
    <recommendedName>
        <fullName evidence="17">GTP cyclohydrolase II domain-containing protein</fullName>
    </recommendedName>
</protein>
<evidence type="ECO:0000256" key="4">
    <source>
        <dbReference type="ARBA" id="ARBA00005520"/>
    </source>
</evidence>
<comment type="pathway">
    <text evidence="2">Cofactor biosynthesis; riboflavin biosynthesis; 5-amino-6-(D-ribitylamino)uracil from GTP: step 1/4.</text>
</comment>
<dbReference type="Pfam" id="PF00925">
    <property type="entry name" value="GTP_cyclohydro2"/>
    <property type="match status" value="1"/>
</dbReference>
<dbReference type="InterPro" id="IPR000422">
    <property type="entry name" value="DHBP_synthase_RibB"/>
</dbReference>
<dbReference type="InterPro" id="IPR016299">
    <property type="entry name" value="Riboflavin_synth_RibBA"/>
</dbReference>
<evidence type="ECO:0000256" key="14">
    <source>
        <dbReference type="ARBA" id="ARBA00023239"/>
    </source>
</evidence>
<dbReference type="InterPro" id="IPR000926">
    <property type="entry name" value="RibA"/>
</dbReference>
<dbReference type="HAMAP" id="MF_00179">
    <property type="entry name" value="RibA"/>
    <property type="match status" value="1"/>
</dbReference>
<keyword evidence="19" id="KW-1185">Reference proteome</keyword>
<keyword evidence="6" id="KW-0686">Riboflavin biosynthesis</keyword>
<evidence type="ECO:0000256" key="16">
    <source>
        <dbReference type="ARBA" id="ARBA00049295"/>
    </source>
</evidence>
<comment type="cofactor">
    <cofactor evidence="1">
        <name>Zn(2+)</name>
        <dbReference type="ChEBI" id="CHEBI:29105"/>
    </cofactor>
</comment>
<comment type="pathway">
    <text evidence="3">Cofactor biosynthesis; riboflavin biosynthesis; 2-hydroxy-3-oxobutyl phosphate from D-ribulose 5-phosphate: step 1/1.</text>
</comment>
<name>A0ABP1BBB1_9BRYO</name>
<evidence type="ECO:0000313" key="18">
    <source>
        <dbReference type="EMBL" id="CAK9872257.1"/>
    </source>
</evidence>
<dbReference type="SUPFAM" id="SSF142695">
    <property type="entry name" value="RibA-like"/>
    <property type="match status" value="1"/>
</dbReference>
<dbReference type="CDD" id="cd00641">
    <property type="entry name" value="GTP_cyclohydro2"/>
    <property type="match status" value="1"/>
</dbReference>
<evidence type="ECO:0000256" key="11">
    <source>
        <dbReference type="ARBA" id="ARBA00022842"/>
    </source>
</evidence>
<dbReference type="PANTHER" id="PTHR21327:SF18">
    <property type="entry name" value="3,4-DIHYDROXY-2-BUTANONE 4-PHOSPHATE SYNTHASE"/>
    <property type="match status" value="1"/>
</dbReference>
<proteinExistence type="inferred from homology"/>
<keyword evidence="14" id="KW-0456">Lyase</keyword>
<dbReference type="Pfam" id="PF00926">
    <property type="entry name" value="DHBP_synthase"/>
    <property type="match status" value="1"/>
</dbReference>
<comment type="similarity">
    <text evidence="5">In the C-terminal section; belongs to the GTP cyclohydrolase II family.</text>
</comment>
<dbReference type="InterPro" id="IPR036144">
    <property type="entry name" value="RibA-like_sf"/>
</dbReference>
<dbReference type="EMBL" id="OZ023703">
    <property type="protein sequence ID" value="CAK9872257.1"/>
    <property type="molecule type" value="Genomic_DNA"/>
</dbReference>
<comment type="catalytic activity">
    <reaction evidence="16">
        <text>GTP + 4 H2O = 2,5-diamino-6-hydroxy-4-(5-phosphoribosylamino)-pyrimidine + formate + 2 phosphate + 3 H(+)</text>
        <dbReference type="Rhea" id="RHEA:23704"/>
        <dbReference type="ChEBI" id="CHEBI:15377"/>
        <dbReference type="ChEBI" id="CHEBI:15378"/>
        <dbReference type="ChEBI" id="CHEBI:15740"/>
        <dbReference type="ChEBI" id="CHEBI:37565"/>
        <dbReference type="ChEBI" id="CHEBI:43474"/>
        <dbReference type="ChEBI" id="CHEBI:58614"/>
        <dbReference type="EC" id="3.5.4.25"/>
    </reaction>
</comment>
<evidence type="ECO:0000256" key="1">
    <source>
        <dbReference type="ARBA" id="ARBA00001947"/>
    </source>
</evidence>
<gene>
    <name evidence="18" type="ORF">CSSPJE1EN2_LOCUS14854</name>
</gene>
<keyword evidence="10" id="KW-0862">Zinc</keyword>
<organism evidence="18 19">
    <name type="scientific">Sphagnum jensenii</name>
    <dbReference type="NCBI Taxonomy" id="128206"/>
    <lineage>
        <taxon>Eukaryota</taxon>
        <taxon>Viridiplantae</taxon>
        <taxon>Streptophyta</taxon>
        <taxon>Embryophyta</taxon>
        <taxon>Bryophyta</taxon>
        <taxon>Sphagnophytina</taxon>
        <taxon>Sphagnopsida</taxon>
        <taxon>Sphagnales</taxon>
        <taxon>Sphagnaceae</taxon>
        <taxon>Sphagnum</taxon>
    </lineage>
</organism>
<dbReference type="InterPro" id="IPR017945">
    <property type="entry name" value="DHBP_synth_RibB-like_a/b_dom"/>
</dbReference>
<sequence length="563" mass="60085">MDSGACFVAASQCSKHFVGLSENFHCGGHAVPGHSSNHFKSLSSSITLFSQGSSAHRAGLVVVAPAEQNQGPWRSKSAAASPAMSVRCAAGKGAISNGAAVDEVLMGATNGAHSGSIQALLAEITPVADEKISNNRQCDANSPSAGFSSISEAVEAIRQGKFVVVVDDEDRENEGDLIMPADMMTPEAMAFLVQHSTGIVCVGMEGEMLDRLQIPLMVPDKDNEEALLTAFTVTVDVKAGTSTGVSAKDRCLTVRALASSDSRPNHFRRPGHIFPLRYREGGVLKRAGHTEAAVDLAVMAGFAPAGVLCELINKDGSMSRLPELKEFAKAHNLPLISIADLIRHKQKSAKLVTRTAVARLPTKWGNFRAYSYRSELDGIEHVAMVKGDIGNGLDVLVRLHSECLTGDIFGSFRCDCGNQLAEAMAHIDKVGRGVVVYLRGHEGRGIGLGHKLQAYNLQDTGLDTVEANVELGLPIDSREYGTGAQILQDLGVKTISLMTNNPAKYRGLKGYGMAVTSRIPVITPVTKENRRYLETKRTKMGHLYGPDLLGIFNGGVLNNELSN</sequence>
<dbReference type="InterPro" id="IPR032677">
    <property type="entry name" value="GTP_cyclohydro_II"/>
</dbReference>
<dbReference type="Gene3D" id="3.90.870.10">
    <property type="entry name" value="DHBP synthase"/>
    <property type="match status" value="1"/>
</dbReference>
<feature type="domain" description="GTP cyclohydrolase II" evidence="17">
    <location>
        <begin position="355"/>
        <end position="520"/>
    </location>
</feature>
<keyword evidence="13" id="KW-0464">Manganese</keyword>
<keyword evidence="9" id="KW-0378">Hydrolase</keyword>
<evidence type="ECO:0000256" key="2">
    <source>
        <dbReference type="ARBA" id="ARBA00004853"/>
    </source>
</evidence>
<evidence type="ECO:0000256" key="12">
    <source>
        <dbReference type="ARBA" id="ARBA00023134"/>
    </source>
</evidence>
<evidence type="ECO:0000256" key="3">
    <source>
        <dbReference type="ARBA" id="ARBA00004904"/>
    </source>
</evidence>
<comment type="similarity">
    <text evidence="4">In the N-terminal section; belongs to the DHBP synthase family.</text>
</comment>
<keyword evidence="7" id="KW-0479">Metal-binding</keyword>
<evidence type="ECO:0000256" key="7">
    <source>
        <dbReference type="ARBA" id="ARBA00022723"/>
    </source>
</evidence>
<dbReference type="NCBIfam" id="NF006803">
    <property type="entry name" value="PRK09311.1"/>
    <property type="match status" value="1"/>
</dbReference>
<dbReference type="NCBIfam" id="TIGR00506">
    <property type="entry name" value="ribB"/>
    <property type="match status" value="1"/>
</dbReference>
<evidence type="ECO:0000256" key="9">
    <source>
        <dbReference type="ARBA" id="ARBA00022801"/>
    </source>
</evidence>
<dbReference type="NCBIfam" id="TIGR00505">
    <property type="entry name" value="ribA"/>
    <property type="match status" value="1"/>
</dbReference>
<accession>A0ABP1BBB1</accession>
<dbReference type="NCBIfam" id="NF001591">
    <property type="entry name" value="PRK00393.1"/>
    <property type="match status" value="1"/>
</dbReference>
<evidence type="ECO:0000256" key="5">
    <source>
        <dbReference type="ARBA" id="ARBA00008976"/>
    </source>
</evidence>
<keyword evidence="12" id="KW-0342">GTP-binding</keyword>
<evidence type="ECO:0000256" key="15">
    <source>
        <dbReference type="ARBA" id="ARBA00023268"/>
    </source>
</evidence>
<dbReference type="Proteomes" id="UP001497522">
    <property type="component" value="Chromosome 2"/>
</dbReference>
<dbReference type="HAMAP" id="MF_01283">
    <property type="entry name" value="RibBA"/>
    <property type="match status" value="1"/>
</dbReference>
<keyword evidence="15" id="KW-0511">Multifunctional enzyme</keyword>
<evidence type="ECO:0000259" key="17">
    <source>
        <dbReference type="Pfam" id="PF00925"/>
    </source>
</evidence>
<dbReference type="Gene3D" id="3.40.50.10990">
    <property type="entry name" value="GTP cyclohydrolase II"/>
    <property type="match status" value="1"/>
</dbReference>
<evidence type="ECO:0000256" key="6">
    <source>
        <dbReference type="ARBA" id="ARBA00022619"/>
    </source>
</evidence>
<evidence type="ECO:0000256" key="10">
    <source>
        <dbReference type="ARBA" id="ARBA00022833"/>
    </source>
</evidence>
<evidence type="ECO:0000256" key="8">
    <source>
        <dbReference type="ARBA" id="ARBA00022741"/>
    </source>
</evidence>
<dbReference type="SUPFAM" id="SSF55821">
    <property type="entry name" value="YrdC/RibB"/>
    <property type="match status" value="1"/>
</dbReference>
<reference evidence="18 19" key="1">
    <citation type="submission" date="2024-03" db="EMBL/GenBank/DDBJ databases">
        <authorList>
            <consortium name="ELIXIR-Norway"/>
            <consortium name="Elixir Norway"/>
        </authorList>
    </citation>
    <scope>NUCLEOTIDE SEQUENCE [LARGE SCALE GENOMIC DNA]</scope>
</reference>